<protein>
    <submittedName>
        <fullName evidence="1">Uncharacterized protein</fullName>
    </submittedName>
</protein>
<reference evidence="1" key="1">
    <citation type="submission" date="2017-10" db="EMBL/GenBank/DDBJ databases">
        <title>Ascovirus isolated from Spodoptera litura (Noctuidae: Lepidoptera) transmitted by generalist endoparasitoid Meteorus pulchricornis (Braconidae: Hymenoptera).</title>
        <authorList>
            <person name="Arai E."/>
            <person name="Ishii K."/>
            <person name="Ishii H."/>
            <person name="Kunimi Y."/>
            <person name="Inoue M.N."/>
            <person name="Makiyama N."/>
            <person name="Sagawa S."/>
            <person name="Nakai M."/>
        </authorList>
    </citation>
    <scope>NUCLEOTIDE SEQUENCE [LARGE SCALE GENOMIC DNA]</scope>
    <source>
        <strain evidence="1">ENT01</strain>
    </source>
</reference>
<dbReference type="EMBL" id="LC332918">
    <property type="protein sequence ID" value="BBB16523.1"/>
    <property type="molecule type" value="Genomic_DNA"/>
</dbReference>
<organism evidence="1">
    <name type="scientific">Heliothis virescens ascovirus 3j</name>
    <dbReference type="NCBI Taxonomy" id="1561067"/>
    <lineage>
        <taxon>Viruses</taxon>
        <taxon>Varidnaviria</taxon>
        <taxon>Bamfordvirae</taxon>
        <taxon>Nucleocytoviricota</taxon>
        <taxon>Megaviricetes</taxon>
        <taxon>Pimascovirales</taxon>
        <taxon>Pimascovirales incertae sedis</taxon>
        <taxon>Ascoviridae</taxon>
        <taxon>Ascovirus</taxon>
    </lineage>
</organism>
<proteinExistence type="predicted"/>
<evidence type="ECO:0000313" key="1">
    <source>
        <dbReference type="EMBL" id="BBB16523.1"/>
    </source>
</evidence>
<dbReference type="Proteomes" id="UP000317522">
    <property type="component" value="Segment"/>
</dbReference>
<sequence length="194" mass="22227">MSGSTAAISYPRLPSDSGVAVTTSPTVVDDLDLRIRNALVALSNSSMNNEQNYTNRYNNFPWLFNRSDSKDPARATHYDPYRDGYYMYSLPNGRVDRSLWRFIKPNYWMSYFVPSRETYCKKCCSYRDYFLSSKYKDDPRYDNFQCNKASCGSIPNARACGAPSPAWDVIPNVNFNTNNRQLMGASMYPNQPLA</sequence>
<name>A0A2Z5UZC9_9VIRU</name>
<accession>A0A2Z5UZC9</accession>